<dbReference type="AlphaFoldDB" id="A0A1E4TSL2"/>
<keyword evidence="3" id="KW-1185">Reference proteome</keyword>
<feature type="compositionally biased region" description="Basic and acidic residues" evidence="1">
    <location>
        <begin position="14"/>
        <end position="29"/>
    </location>
</feature>
<protein>
    <submittedName>
        <fullName evidence="2">Uncharacterized protein</fullName>
    </submittedName>
</protein>
<reference evidence="3" key="1">
    <citation type="submission" date="2016-05" db="EMBL/GenBank/DDBJ databases">
        <title>Comparative genomics of biotechnologically important yeasts.</title>
        <authorList>
            <consortium name="DOE Joint Genome Institute"/>
            <person name="Riley R."/>
            <person name="Haridas S."/>
            <person name="Wolfe K.H."/>
            <person name="Lopes M.R."/>
            <person name="Hittinger C.T."/>
            <person name="Goker M."/>
            <person name="Salamov A."/>
            <person name="Wisecaver J."/>
            <person name="Long T.M."/>
            <person name="Aerts A.L."/>
            <person name="Barry K."/>
            <person name="Choi C."/>
            <person name="Clum A."/>
            <person name="Coughlan A.Y."/>
            <person name="Deshpande S."/>
            <person name="Douglass A.P."/>
            <person name="Hanson S.J."/>
            <person name="Klenk H.-P."/>
            <person name="Labutti K."/>
            <person name="Lapidus A."/>
            <person name="Lindquist E."/>
            <person name="Lipzen A."/>
            <person name="Meier-Kolthoff J.P."/>
            <person name="Ohm R.A."/>
            <person name="Otillar R.P."/>
            <person name="Pangilinan J."/>
            <person name="Peng Y."/>
            <person name="Rokas A."/>
            <person name="Rosa C.A."/>
            <person name="Scheuner C."/>
            <person name="Sibirny A.A."/>
            <person name="Slot J.C."/>
            <person name="Stielow J.B."/>
            <person name="Sun H."/>
            <person name="Kurtzman C.P."/>
            <person name="Blackwell M."/>
            <person name="Grigoriev I.V."/>
            <person name="Jeffries T.W."/>
        </authorList>
    </citation>
    <scope>NUCLEOTIDE SEQUENCE [LARGE SCALE GENOMIC DNA]</scope>
    <source>
        <strain evidence="3">NRRL Y-2460</strain>
    </source>
</reference>
<gene>
    <name evidence="2" type="ORF">PACTADRAFT_3632</name>
</gene>
<evidence type="ECO:0000256" key="1">
    <source>
        <dbReference type="SAM" id="MobiDB-lite"/>
    </source>
</evidence>
<evidence type="ECO:0000313" key="2">
    <source>
        <dbReference type="EMBL" id="ODV94739.1"/>
    </source>
</evidence>
<dbReference type="Proteomes" id="UP000094236">
    <property type="component" value="Unassembled WGS sequence"/>
</dbReference>
<sequence>MDQQNSSINADGMQQEHEITTQHDKEFSRGKKNGGKKNGNQQGMGIGISVSNSSVPATEYSINMRNQLKNLYYQNSDDEDRSENLEKAKDFVASDKIEKNLLS</sequence>
<dbReference type="EMBL" id="KV454015">
    <property type="protein sequence ID" value="ODV94739.1"/>
    <property type="molecule type" value="Genomic_DNA"/>
</dbReference>
<organism evidence="2 3">
    <name type="scientific">Pachysolen tannophilus NRRL Y-2460</name>
    <dbReference type="NCBI Taxonomy" id="669874"/>
    <lineage>
        <taxon>Eukaryota</taxon>
        <taxon>Fungi</taxon>
        <taxon>Dikarya</taxon>
        <taxon>Ascomycota</taxon>
        <taxon>Saccharomycotina</taxon>
        <taxon>Pichiomycetes</taxon>
        <taxon>Pachysolenaceae</taxon>
        <taxon>Pachysolen</taxon>
    </lineage>
</organism>
<proteinExistence type="predicted"/>
<feature type="region of interest" description="Disordered" evidence="1">
    <location>
        <begin position="1"/>
        <end position="52"/>
    </location>
</feature>
<accession>A0A1E4TSL2</accession>
<evidence type="ECO:0000313" key="3">
    <source>
        <dbReference type="Proteomes" id="UP000094236"/>
    </source>
</evidence>
<name>A0A1E4TSL2_PACTA</name>